<name>A0A0R2X768_9BACT</name>
<feature type="transmembrane region" description="Helical" evidence="1">
    <location>
        <begin position="241"/>
        <end position="259"/>
    </location>
</feature>
<dbReference type="AlphaFoldDB" id="A0A0R2X768"/>
<dbReference type="GO" id="GO:0005548">
    <property type="term" value="F:phospholipid transporter activity"/>
    <property type="evidence" value="ECO:0007669"/>
    <property type="project" value="TreeGrafter"/>
</dbReference>
<feature type="transmembrane region" description="Helical" evidence="1">
    <location>
        <begin position="16"/>
        <end position="34"/>
    </location>
</feature>
<gene>
    <name evidence="2" type="ORF">ABS33_07565</name>
</gene>
<comment type="caution">
    <text evidence="1">Lacks conserved residue(s) required for the propagation of feature annotation.</text>
</comment>
<evidence type="ECO:0000313" key="3">
    <source>
        <dbReference type="Proteomes" id="UP000051220"/>
    </source>
</evidence>
<organism evidence="2 3">
    <name type="scientific">Verrucomicrobia subdivision 6 bacterium BACL9 MAG-120924-bin69</name>
    <dbReference type="NCBI Taxonomy" id="1655635"/>
    <lineage>
        <taxon>Bacteria</taxon>
        <taxon>Pseudomonadati</taxon>
        <taxon>Verrucomicrobiota</taxon>
        <taxon>Verrucomicrobiia</taxon>
        <taxon>Verrucomicrobiales</taxon>
        <taxon>Verrucomicrobia subdivision 6</taxon>
    </lineage>
</organism>
<comment type="similarity">
    <text evidence="1">Belongs to the MlaE permease family.</text>
</comment>
<accession>A0A0R2X768</accession>
<sequence>MKFSFETLLNAGGSRLTYGLLNLRILGWILYGFTKPGILIPSQILAQIIRIGVQAIPMASLVSLSVGFILAMQSSTELGKMGADSFIPDLVSISLMRELGPLLVAIIVVGRSGSAVAAELGTMKVNEEIEALRVMAIDPIRYLVVPRFIALMIMLPCMTILGTCIGLVGGWAVCTIELGMPSSFYIIRSMQRPELWDLYSGIIKTAVFAHILITIACYQGLNVEGGAEGVGRATTSAVVYSILWIIIADAILTGLFFFAL</sequence>
<dbReference type="InterPro" id="IPR030802">
    <property type="entry name" value="Permease_MalE"/>
</dbReference>
<keyword evidence="1" id="KW-0812">Transmembrane</keyword>
<feature type="transmembrane region" description="Helical" evidence="1">
    <location>
        <begin position="55"/>
        <end position="72"/>
    </location>
</feature>
<evidence type="ECO:0000313" key="2">
    <source>
        <dbReference type="EMBL" id="KRP31928.1"/>
    </source>
</evidence>
<reference evidence="2 3" key="1">
    <citation type="submission" date="2015-10" db="EMBL/GenBank/DDBJ databases">
        <title>Metagenome-Assembled Genomes uncover a global brackish microbiome.</title>
        <authorList>
            <person name="Hugerth L.W."/>
            <person name="Larsson J."/>
            <person name="Alneberg J."/>
            <person name="Lindh M.V."/>
            <person name="Legrand C."/>
            <person name="Pinhassi J."/>
            <person name="Andersson A.F."/>
        </authorList>
    </citation>
    <scope>NUCLEOTIDE SEQUENCE [LARGE SCALE GENOMIC DNA]</scope>
    <source>
        <strain evidence="2">BACL9 MAG-120924-bin69</strain>
    </source>
</reference>
<dbReference type="Pfam" id="PF02405">
    <property type="entry name" value="MlaE"/>
    <property type="match status" value="1"/>
</dbReference>
<dbReference type="GO" id="GO:0043190">
    <property type="term" value="C:ATP-binding cassette (ABC) transporter complex"/>
    <property type="evidence" value="ECO:0007669"/>
    <property type="project" value="InterPro"/>
</dbReference>
<proteinExistence type="inferred from homology"/>
<evidence type="ECO:0000256" key="1">
    <source>
        <dbReference type="RuleBase" id="RU362044"/>
    </source>
</evidence>
<feature type="transmembrane region" description="Helical" evidence="1">
    <location>
        <begin position="199"/>
        <end position="221"/>
    </location>
</feature>
<comment type="caution">
    <text evidence="2">The sequence shown here is derived from an EMBL/GenBank/DDBJ whole genome shotgun (WGS) entry which is preliminary data.</text>
</comment>
<dbReference type="PANTHER" id="PTHR30188">
    <property type="entry name" value="ABC TRANSPORTER PERMEASE PROTEIN-RELATED"/>
    <property type="match status" value="1"/>
</dbReference>
<dbReference type="InterPro" id="IPR003453">
    <property type="entry name" value="ABC_MlaE_roteobac"/>
</dbReference>
<keyword evidence="1" id="KW-0472">Membrane</keyword>
<dbReference type="NCBIfam" id="TIGR00056">
    <property type="entry name" value="MlaE family lipid ABC transporter permease subunit"/>
    <property type="match status" value="1"/>
</dbReference>
<dbReference type="EMBL" id="LIDN01000353">
    <property type="protein sequence ID" value="KRP31928.1"/>
    <property type="molecule type" value="Genomic_DNA"/>
</dbReference>
<keyword evidence="1" id="KW-1133">Transmembrane helix</keyword>
<evidence type="ECO:0008006" key="4">
    <source>
        <dbReference type="Google" id="ProtNLM"/>
    </source>
</evidence>
<protein>
    <recommendedName>
        <fullName evidence="4">ABC transporter permease</fullName>
    </recommendedName>
</protein>
<dbReference type="Proteomes" id="UP000051220">
    <property type="component" value="Unassembled WGS sequence"/>
</dbReference>